<dbReference type="GO" id="GO:0000981">
    <property type="term" value="F:DNA-binding transcription factor activity, RNA polymerase II-specific"/>
    <property type="evidence" value="ECO:0007669"/>
    <property type="project" value="TreeGrafter"/>
</dbReference>
<keyword evidence="11" id="KW-1185">Reference proteome</keyword>
<evidence type="ECO:0000256" key="1">
    <source>
        <dbReference type="ARBA" id="ARBA00004123"/>
    </source>
</evidence>
<gene>
    <name evidence="10" type="ORF">PENTCL1PPCAC_26058</name>
</gene>
<dbReference type="SMART" id="SM00355">
    <property type="entry name" value="ZnF_C2H2"/>
    <property type="match status" value="4"/>
</dbReference>
<comment type="caution">
    <text evidence="10">The sequence shown here is derived from an EMBL/GenBank/DDBJ whole genome shotgun (WGS) entry which is preliminary data.</text>
</comment>
<dbReference type="Pfam" id="PF00096">
    <property type="entry name" value="zf-C2H2"/>
    <property type="match status" value="1"/>
</dbReference>
<feature type="compositionally biased region" description="Polar residues" evidence="8">
    <location>
        <begin position="28"/>
        <end position="38"/>
    </location>
</feature>
<evidence type="ECO:0000256" key="6">
    <source>
        <dbReference type="ARBA" id="ARBA00023242"/>
    </source>
</evidence>
<feature type="domain" description="C2H2-type" evidence="9">
    <location>
        <begin position="382"/>
        <end position="409"/>
    </location>
</feature>
<evidence type="ECO:0000256" key="7">
    <source>
        <dbReference type="PROSITE-ProRule" id="PRU00042"/>
    </source>
</evidence>
<proteinExistence type="predicted"/>
<feature type="compositionally biased region" description="Polar residues" evidence="8">
    <location>
        <begin position="1"/>
        <end position="11"/>
    </location>
</feature>
<keyword evidence="3" id="KW-0677">Repeat</keyword>
<evidence type="ECO:0000256" key="8">
    <source>
        <dbReference type="SAM" id="MobiDB-lite"/>
    </source>
</evidence>
<protein>
    <recommendedName>
        <fullName evidence="9">C2H2-type domain-containing protein</fullName>
    </recommendedName>
</protein>
<keyword evidence="5" id="KW-0862">Zinc</keyword>
<dbReference type="EMBL" id="BTSX01000006">
    <property type="protein sequence ID" value="GMT03884.1"/>
    <property type="molecule type" value="Genomic_DNA"/>
</dbReference>
<dbReference type="InterPro" id="IPR013087">
    <property type="entry name" value="Znf_C2H2_type"/>
</dbReference>
<dbReference type="GO" id="GO:0008270">
    <property type="term" value="F:zinc ion binding"/>
    <property type="evidence" value="ECO:0007669"/>
    <property type="project" value="UniProtKB-KW"/>
</dbReference>
<keyword evidence="4 7" id="KW-0863">Zinc-finger</keyword>
<feature type="region of interest" description="Disordered" evidence="8">
    <location>
        <begin position="492"/>
        <end position="514"/>
    </location>
</feature>
<dbReference type="Gene3D" id="3.30.160.60">
    <property type="entry name" value="Classic Zinc Finger"/>
    <property type="match status" value="2"/>
</dbReference>
<feature type="domain" description="C2H2-type" evidence="9">
    <location>
        <begin position="472"/>
        <end position="501"/>
    </location>
</feature>
<evidence type="ECO:0000313" key="11">
    <source>
        <dbReference type="Proteomes" id="UP001432027"/>
    </source>
</evidence>
<dbReference type="SUPFAM" id="SSF57667">
    <property type="entry name" value="beta-beta-alpha zinc fingers"/>
    <property type="match status" value="1"/>
</dbReference>
<dbReference type="GO" id="GO:0000978">
    <property type="term" value="F:RNA polymerase II cis-regulatory region sequence-specific DNA binding"/>
    <property type="evidence" value="ECO:0007669"/>
    <property type="project" value="TreeGrafter"/>
</dbReference>
<feature type="region of interest" description="Disordered" evidence="8">
    <location>
        <begin position="109"/>
        <end position="141"/>
    </location>
</feature>
<evidence type="ECO:0000313" key="10">
    <source>
        <dbReference type="EMBL" id="GMT03884.1"/>
    </source>
</evidence>
<feature type="region of interest" description="Disordered" evidence="8">
    <location>
        <begin position="322"/>
        <end position="349"/>
    </location>
</feature>
<dbReference type="InterPro" id="IPR050527">
    <property type="entry name" value="Snail/Krueppel_Znf"/>
</dbReference>
<dbReference type="PANTHER" id="PTHR24388:SF54">
    <property type="entry name" value="PROTEIN ESCARGOT"/>
    <property type="match status" value="1"/>
</dbReference>
<evidence type="ECO:0000256" key="4">
    <source>
        <dbReference type="ARBA" id="ARBA00022771"/>
    </source>
</evidence>
<feature type="compositionally biased region" description="Basic and acidic residues" evidence="8">
    <location>
        <begin position="200"/>
        <end position="216"/>
    </location>
</feature>
<reference evidence="10" key="1">
    <citation type="submission" date="2023-10" db="EMBL/GenBank/DDBJ databases">
        <title>Genome assembly of Pristionchus species.</title>
        <authorList>
            <person name="Yoshida K."/>
            <person name="Sommer R.J."/>
        </authorList>
    </citation>
    <scope>NUCLEOTIDE SEQUENCE</scope>
    <source>
        <strain evidence="10">RS0144</strain>
    </source>
</reference>
<evidence type="ECO:0000259" key="9">
    <source>
        <dbReference type="PROSITE" id="PS50157"/>
    </source>
</evidence>
<evidence type="ECO:0000256" key="2">
    <source>
        <dbReference type="ARBA" id="ARBA00022723"/>
    </source>
</evidence>
<dbReference type="Pfam" id="PF13913">
    <property type="entry name" value="zf-C2HC_2"/>
    <property type="match status" value="1"/>
</dbReference>
<feature type="region of interest" description="Disordered" evidence="8">
    <location>
        <begin position="1"/>
        <end position="56"/>
    </location>
</feature>
<keyword evidence="2" id="KW-0479">Metal-binding</keyword>
<dbReference type="PROSITE" id="PS50157">
    <property type="entry name" value="ZINC_FINGER_C2H2_2"/>
    <property type="match status" value="2"/>
</dbReference>
<evidence type="ECO:0000256" key="5">
    <source>
        <dbReference type="ARBA" id="ARBA00022833"/>
    </source>
</evidence>
<evidence type="ECO:0000256" key="3">
    <source>
        <dbReference type="ARBA" id="ARBA00022737"/>
    </source>
</evidence>
<dbReference type="AlphaFoldDB" id="A0AAV5UBX5"/>
<dbReference type="GO" id="GO:0005634">
    <property type="term" value="C:nucleus"/>
    <property type="evidence" value="ECO:0007669"/>
    <property type="project" value="UniProtKB-SubCell"/>
</dbReference>
<dbReference type="InterPro" id="IPR036236">
    <property type="entry name" value="Znf_C2H2_sf"/>
</dbReference>
<dbReference type="PANTHER" id="PTHR24388">
    <property type="entry name" value="ZINC FINGER PROTEIN"/>
    <property type="match status" value="1"/>
</dbReference>
<dbReference type="PROSITE" id="PS00028">
    <property type="entry name" value="ZINC_FINGER_C2H2_1"/>
    <property type="match status" value="2"/>
</dbReference>
<dbReference type="Proteomes" id="UP001432027">
    <property type="component" value="Unassembled WGS sequence"/>
</dbReference>
<sequence length="514" mass="57495">THPSSNATPSSPDDEGSEHAIPTPPISISPNDATSSVISGAPTVTDAASSIPPQHSRRRIATDFDLYCAVSQPSTSAATSHENVHSPINTPRDDCDMNALCSDCEASTSAAPSQCAQPQGRKRPHGRQNLGRRASKRMKETTREYQFSINVDRIRQICVEIATKKIKDVVRAEYQDEIAKMRADIQSLEEQVQAEKQIMKEEEKDKEENNGPLRDEEDKETIDLTDSISPLLPSISEEPVNPMTADQKCSSTQITSIPDEIPTHPPPTDLDMDAICAASRPSTSAASSHDVQNQRIARRGKRRCAFGRKNYTEEEDEDPLRAAFEDSSMSIGNKRRSIRPTPGSTNEGDKFLMELEDRVYRSNESFDVAFGEHDAGCGGNLFVCPICSKMYTTIRGLNRHRFNHEGVQCPICHRTVAQDYLPRHIAHFHSEQQRQRAVSGEFVCPHADCLSARSKKANLWKHMRDVHGDLPHKCQACGAQFAVKEELRKHWHEMGHKPLSERDKRRMRKSSPEL</sequence>
<feature type="region of interest" description="Disordered" evidence="8">
    <location>
        <begin position="200"/>
        <end position="220"/>
    </location>
</feature>
<accession>A0AAV5UBX5</accession>
<keyword evidence="6" id="KW-0539">Nucleus</keyword>
<name>A0AAV5UBX5_9BILA</name>
<organism evidence="10 11">
    <name type="scientific">Pristionchus entomophagus</name>
    <dbReference type="NCBI Taxonomy" id="358040"/>
    <lineage>
        <taxon>Eukaryota</taxon>
        <taxon>Metazoa</taxon>
        <taxon>Ecdysozoa</taxon>
        <taxon>Nematoda</taxon>
        <taxon>Chromadorea</taxon>
        <taxon>Rhabditida</taxon>
        <taxon>Rhabditina</taxon>
        <taxon>Diplogasteromorpha</taxon>
        <taxon>Diplogasteroidea</taxon>
        <taxon>Neodiplogasteridae</taxon>
        <taxon>Pristionchus</taxon>
    </lineage>
</organism>
<feature type="non-terminal residue" evidence="10">
    <location>
        <position position="1"/>
    </location>
</feature>
<comment type="subcellular location">
    <subcellularLocation>
        <location evidence="1">Nucleus</location>
    </subcellularLocation>
</comment>